<evidence type="ECO:0000256" key="9">
    <source>
        <dbReference type="ARBA" id="ARBA00079812"/>
    </source>
</evidence>
<dbReference type="InterPro" id="IPR029063">
    <property type="entry name" value="SAM-dependent_MTases_sf"/>
</dbReference>
<proteinExistence type="inferred from homology"/>
<evidence type="ECO:0000313" key="11">
    <source>
        <dbReference type="Proteomes" id="UP000504629"/>
    </source>
</evidence>
<keyword evidence="3" id="KW-0808">Transferase</keyword>
<comment type="similarity">
    <text evidence="1">Belongs to the methyltransferase superfamily.</text>
</comment>
<dbReference type="OrthoDB" id="8300214at2759"/>
<evidence type="ECO:0000256" key="2">
    <source>
        <dbReference type="ARBA" id="ARBA00022603"/>
    </source>
</evidence>
<feature type="domain" description="Methyltransferase" evidence="10">
    <location>
        <begin position="35"/>
        <end position="138"/>
    </location>
</feature>
<comment type="function">
    <text evidence="6">O-methyltransferase that transfers a methyl group from S-adenosyl-L-methionine (SAM) to the carboxyl group of juvenile hormone acids to produce active juvenile hormones in the corpora allata, the last step during juvenile hormone biosynthesis. Also able to methylate farnesoate to methyl farnesoate.</text>
</comment>
<dbReference type="GeneID" id="114246210"/>
<comment type="catalytic activity">
    <reaction evidence="5">
        <text>(2E,6E)-farnesoate + S-adenosyl-L-methionine = methyl (2E,6E)-farnesoate + S-adenosyl-L-homocysteine</text>
        <dbReference type="Rhea" id="RHEA:43700"/>
        <dbReference type="ChEBI" id="CHEBI:57856"/>
        <dbReference type="ChEBI" id="CHEBI:59789"/>
        <dbReference type="ChEBI" id="CHEBI:80535"/>
        <dbReference type="ChEBI" id="CHEBI:83276"/>
        <dbReference type="EC" id="2.1.1.325"/>
    </reaction>
</comment>
<dbReference type="Pfam" id="PF13847">
    <property type="entry name" value="Methyltransf_31"/>
    <property type="match status" value="1"/>
</dbReference>
<accession>A0A6J2K0C6</accession>
<keyword evidence="11" id="KW-1185">Reference proteome</keyword>
<evidence type="ECO:0000256" key="5">
    <source>
        <dbReference type="ARBA" id="ARBA00051694"/>
    </source>
</evidence>
<dbReference type="CDD" id="cd02440">
    <property type="entry name" value="AdoMet_MTases"/>
    <property type="match status" value="1"/>
</dbReference>
<evidence type="ECO:0000313" key="12">
    <source>
        <dbReference type="RefSeq" id="XP_028034452.1"/>
    </source>
</evidence>
<dbReference type="SUPFAM" id="SSF53335">
    <property type="entry name" value="S-adenosyl-L-methionine-dependent methyltransferases"/>
    <property type="match status" value="1"/>
</dbReference>
<dbReference type="SMR" id="A0A6J2K0C6"/>
<dbReference type="InterPro" id="IPR025714">
    <property type="entry name" value="Methyltranfer_dom"/>
</dbReference>
<dbReference type="RefSeq" id="XP_028034452.1">
    <property type="nucleotide sequence ID" value="XM_028178651.1"/>
</dbReference>
<dbReference type="KEGG" id="bman:114246210"/>
<dbReference type="FunFam" id="3.40.50.150:FF:000539">
    <property type="entry name" value="juvenile hormone acid O-methyltransferase"/>
    <property type="match status" value="1"/>
</dbReference>
<organism evidence="11 12">
    <name type="scientific">Bombyx mandarina</name>
    <name type="common">Wild silk moth</name>
    <name type="synonym">Wild silkworm</name>
    <dbReference type="NCBI Taxonomy" id="7092"/>
    <lineage>
        <taxon>Eukaryota</taxon>
        <taxon>Metazoa</taxon>
        <taxon>Ecdysozoa</taxon>
        <taxon>Arthropoda</taxon>
        <taxon>Hexapoda</taxon>
        <taxon>Insecta</taxon>
        <taxon>Pterygota</taxon>
        <taxon>Neoptera</taxon>
        <taxon>Endopterygota</taxon>
        <taxon>Lepidoptera</taxon>
        <taxon>Glossata</taxon>
        <taxon>Ditrysia</taxon>
        <taxon>Bombycoidea</taxon>
        <taxon>Bombycidae</taxon>
        <taxon>Bombycinae</taxon>
        <taxon>Bombyx</taxon>
    </lineage>
</organism>
<dbReference type="GO" id="GO:0019010">
    <property type="term" value="F:farnesoic acid O-methyltransferase activity"/>
    <property type="evidence" value="ECO:0007669"/>
    <property type="project" value="UniProtKB-EC"/>
</dbReference>
<evidence type="ECO:0000256" key="8">
    <source>
        <dbReference type="ARBA" id="ARBA00072312"/>
    </source>
</evidence>
<gene>
    <name evidence="12" type="primary">LOC114246210</name>
</gene>
<dbReference type="AlphaFoldDB" id="A0A6J2K0C6"/>
<evidence type="ECO:0000256" key="1">
    <source>
        <dbReference type="ARBA" id="ARBA00008361"/>
    </source>
</evidence>
<sequence>MNNADLYRKSNSLQKRDALRCLEEHANKIKWKKIGDRVIDLGCADGSVTDILKVYMPKNYGRLVGCDISEEMVKYANKHHGFGRTSFRVLDIEGDLTADLKQGFDHVFSFYTLHWIRDQERAFRNIFNLLGDEGDCLLLFLGHTPIFDVYRTLSHTEKWHSWLEHVDRFISPYHDNEDPEKEVKKIMERVGFSNIEVQCKTLFYVYDDLDVLKKSVAAINPFNIPKDILEDFLEDYIDVVREMRLLDRCNNNVGESVSIKFNYKVISVYARKLCLSLM</sequence>
<dbReference type="EC" id="2.1.1.325" evidence="7"/>
<comment type="catalytic activity">
    <reaction evidence="4">
        <text>juvenile hormone III carboxylate + S-adenosyl-L-methionine = juvenile hormone III + S-adenosyl-L-homocysteine</text>
        <dbReference type="Rhea" id="RHEA:43720"/>
        <dbReference type="ChEBI" id="CHEBI:27493"/>
        <dbReference type="ChEBI" id="CHEBI:57856"/>
        <dbReference type="ChEBI" id="CHEBI:59789"/>
        <dbReference type="ChEBI" id="CHEBI:83274"/>
        <dbReference type="EC" id="2.1.1.325"/>
    </reaction>
</comment>
<reference evidence="12" key="1">
    <citation type="submission" date="2025-08" db="UniProtKB">
        <authorList>
            <consortium name="RefSeq"/>
        </authorList>
    </citation>
    <scope>IDENTIFICATION</scope>
    <source>
        <tissue evidence="12">Silk gland</tissue>
    </source>
</reference>
<dbReference type="PANTHER" id="PTHR43861">
    <property type="entry name" value="TRANS-ACONITATE 2-METHYLTRANSFERASE-RELATED"/>
    <property type="match status" value="1"/>
</dbReference>
<dbReference type="GO" id="GO:0006718">
    <property type="term" value="P:juvenile hormone biosynthetic process"/>
    <property type="evidence" value="ECO:0007669"/>
    <property type="project" value="UniProtKB-ARBA"/>
</dbReference>
<dbReference type="GO" id="GO:0032259">
    <property type="term" value="P:methylation"/>
    <property type="evidence" value="ECO:0007669"/>
    <property type="project" value="UniProtKB-KW"/>
</dbReference>
<name>A0A6J2K0C6_BOMMA</name>
<evidence type="ECO:0000256" key="6">
    <source>
        <dbReference type="ARBA" id="ARBA00058797"/>
    </source>
</evidence>
<dbReference type="CTD" id="34977"/>
<dbReference type="Gene3D" id="3.40.50.150">
    <property type="entry name" value="Vaccinia Virus protein VP39"/>
    <property type="match status" value="1"/>
</dbReference>
<evidence type="ECO:0000256" key="3">
    <source>
        <dbReference type="ARBA" id="ARBA00022679"/>
    </source>
</evidence>
<evidence type="ECO:0000259" key="10">
    <source>
        <dbReference type="Pfam" id="PF13847"/>
    </source>
</evidence>
<keyword evidence="2" id="KW-0489">Methyltransferase</keyword>
<dbReference type="Proteomes" id="UP000504629">
    <property type="component" value="Unplaced"/>
</dbReference>
<dbReference type="PANTHER" id="PTHR43861:SF1">
    <property type="entry name" value="TRANS-ACONITATE 2-METHYLTRANSFERASE"/>
    <property type="match status" value="1"/>
</dbReference>
<evidence type="ECO:0000256" key="7">
    <source>
        <dbReference type="ARBA" id="ARBA00066747"/>
    </source>
</evidence>
<protein>
    <recommendedName>
        <fullName evidence="8">Juvenile hormone acid O-methyltransferase</fullName>
        <ecNumber evidence="7">2.1.1.325</ecNumber>
    </recommendedName>
    <alternativeName>
        <fullName evidence="9">Juvenile hormone acid methyltransferase</fullName>
    </alternativeName>
</protein>
<evidence type="ECO:0000256" key="4">
    <source>
        <dbReference type="ARBA" id="ARBA00050595"/>
    </source>
</evidence>